<accession>A0A1J8QI70</accession>
<protein>
    <recommendedName>
        <fullName evidence="3">Ricin B lectin domain-containing protein</fullName>
    </recommendedName>
</protein>
<evidence type="ECO:0000313" key="2">
    <source>
        <dbReference type="Proteomes" id="UP000183567"/>
    </source>
</evidence>
<reference evidence="1 2" key="1">
    <citation type="submission" date="2016-03" db="EMBL/GenBank/DDBJ databases">
        <title>Comparative genomics of the ectomycorrhizal sister species Rhizopogon vinicolor and Rhizopogon vesiculosus (Basidiomycota: Boletales) reveals a divergence of the mating type B locus.</title>
        <authorList>
            <person name="Mujic A.B."/>
            <person name="Kuo A."/>
            <person name="Tritt A."/>
            <person name="Lipzen A."/>
            <person name="Chen C."/>
            <person name="Johnson J."/>
            <person name="Sharma A."/>
            <person name="Barry K."/>
            <person name="Grigoriev I.V."/>
            <person name="Spatafora J.W."/>
        </authorList>
    </citation>
    <scope>NUCLEOTIDE SEQUENCE [LARGE SCALE GENOMIC DNA]</scope>
    <source>
        <strain evidence="1 2">AM-OR11-056</strain>
    </source>
</reference>
<dbReference type="Gene3D" id="2.80.10.50">
    <property type="match status" value="1"/>
</dbReference>
<organism evidence="1 2">
    <name type="scientific">Rhizopogon vesiculosus</name>
    <dbReference type="NCBI Taxonomy" id="180088"/>
    <lineage>
        <taxon>Eukaryota</taxon>
        <taxon>Fungi</taxon>
        <taxon>Dikarya</taxon>
        <taxon>Basidiomycota</taxon>
        <taxon>Agaricomycotina</taxon>
        <taxon>Agaricomycetes</taxon>
        <taxon>Agaricomycetidae</taxon>
        <taxon>Boletales</taxon>
        <taxon>Suillineae</taxon>
        <taxon>Rhizopogonaceae</taxon>
        <taxon>Rhizopogon</taxon>
    </lineage>
</organism>
<dbReference type="EMBL" id="LVVM01004227">
    <property type="protein sequence ID" value="OJA13289.1"/>
    <property type="molecule type" value="Genomic_DNA"/>
</dbReference>
<evidence type="ECO:0008006" key="3">
    <source>
        <dbReference type="Google" id="ProtNLM"/>
    </source>
</evidence>
<dbReference type="InterPro" id="IPR035992">
    <property type="entry name" value="Ricin_B-like_lectins"/>
</dbReference>
<name>A0A1J8QI70_9AGAM</name>
<sequence>MSIPLPGTYRIRNVAFPNQMFDLIGGGIDADTPVAGHNNNYASQNMLWTVQVVDGANGLVRLINVSSGTFAQAADTGVGVVGSPSIALMTIVPRTNLGEYTISTPDGQACTLVNADEDTQVTLDDPNSDDSQGWTFCPV</sequence>
<dbReference type="SUPFAM" id="SSF50370">
    <property type="entry name" value="Ricin B-like lectins"/>
    <property type="match status" value="1"/>
</dbReference>
<gene>
    <name evidence="1" type="ORF">AZE42_12183</name>
</gene>
<comment type="caution">
    <text evidence="1">The sequence shown here is derived from an EMBL/GenBank/DDBJ whole genome shotgun (WGS) entry which is preliminary data.</text>
</comment>
<dbReference type="Proteomes" id="UP000183567">
    <property type="component" value="Unassembled WGS sequence"/>
</dbReference>
<keyword evidence="2" id="KW-1185">Reference proteome</keyword>
<proteinExistence type="predicted"/>
<evidence type="ECO:0000313" key="1">
    <source>
        <dbReference type="EMBL" id="OJA13289.1"/>
    </source>
</evidence>
<dbReference type="OrthoDB" id="2606722at2759"/>
<dbReference type="AlphaFoldDB" id="A0A1J8QI70"/>